<keyword evidence="1 3" id="KW-0853">WD repeat</keyword>
<evidence type="ECO:0000256" key="1">
    <source>
        <dbReference type="ARBA" id="ARBA00022574"/>
    </source>
</evidence>
<dbReference type="PROSITE" id="PS00678">
    <property type="entry name" value="WD_REPEATS_1"/>
    <property type="match status" value="1"/>
</dbReference>
<dbReference type="OrthoDB" id="7318948at2759"/>
<dbReference type="PANTHER" id="PTHR19848:SF8">
    <property type="entry name" value="F-BOX AND WD REPEAT DOMAIN CONTAINING 7"/>
    <property type="match status" value="1"/>
</dbReference>
<evidence type="ECO:0000256" key="2">
    <source>
        <dbReference type="ARBA" id="ARBA00022737"/>
    </source>
</evidence>
<feature type="repeat" description="WD" evidence="3">
    <location>
        <begin position="95"/>
        <end position="136"/>
    </location>
</feature>
<dbReference type="PROSITE" id="PS50082">
    <property type="entry name" value="WD_REPEATS_2"/>
    <property type="match status" value="3"/>
</dbReference>
<dbReference type="PANTHER" id="PTHR19848">
    <property type="entry name" value="WD40 REPEAT PROTEIN"/>
    <property type="match status" value="1"/>
</dbReference>
<dbReference type="PROSITE" id="PS50294">
    <property type="entry name" value="WD_REPEATS_REGION"/>
    <property type="match status" value="1"/>
</dbReference>
<comment type="caution">
    <text evidence="4">The sequence shown here is derived from an EMBL/GenBank/DDBJ whole genome shotgun (WGS) entry which is preliminary data.</text>
</comment>
<evidence type="ECO:0000313" key="4">
    <source>
        <dbReference type="EMBL" id="ETO08513.1"/>
    </source>
</evidence>
<dbReference type="AlphaFoldDB" id="X6M3G5"/>
<proteinExistence type="predicted"/>
<keyword evidence="5" id="KW-1185">Reference proteome</keyword>
<dbReference type="InterPro" id="IPR015943">
    <property type="entry name" value="WD40/YVTN_repeat-like_dom_sf"/>
</dbReference>
<protein>
    <submittedName>
        <fullName evidence="4">WD repeat-containing protein</fullName>
    </submittedName>
</protein>
<reference evidence="4 5" key="1">
    <citation type="journal article" date="2013" name="Curr. Biol.">
        <title>The Genome of the Foraminiferan Reticulomyxa filosa.</title>
        <authorList>
            <person name="Glockner G."/>
            <person name="Hulsmann N."/>
            <person name="Schleicher M."/>
            <person name="Noegel A.A."/>
            <person name="Eichinger L."/>
            <person name="Gallinger C."/>
            <person name="Pawlowski J."/>
            <person name="Sierra R."/>
            <person name="Euteneuer U."/>
            <person name="Pillet L."/>
            <person name="Moustafa A."/>
            <person name="Platzer M."/>
            <person name="Groth M."/>
            <person name="Szafranski K."/>
            <person name="Schliwa M."/>
        </authorList>
    </citation>
    <scope>NUCLEOTIDE SEQUENCE [LARGE SCALE GENOMIC DNA]</scope>
</reference>
<keyword evidence="2" id="KW-0677">Repeat</keyword>
<dbReference type="InterPro" id="IPR036322">
    <property type="entry name" value="WD40_repeat_dom_sf"/>
</dbReference>
<feature type="repeat" description="WD" evidence="3">
    <location>
        <begin position="137"/>
        <end position="178"/>
    </location>
</feature>
<dbReference type="Proteomes" id="UP000023152">
    <property type="component" value="Unassembled WGS sequence"/>
</dbReference>
<name>X6M3G5_RETFI</name>
<dbReference type="SMART" id="SM00320">
    <property type="entry name" value="WD40"/>
    <property type="match status" value="5"/>
</dbReference>
<dbReference type="EMBL" id="ASPP01024914">
    <property type="protein sequence ID" value="ETO08513.1"/>
    <property type="molecule type" value="Genomic_DNA"/>
</dbReference>
<organism evidence="4 5">
    <name type="scientific">Reticulomyxa filosa</name>
    <dbReference type="NCBI Taxonomy" id="46433"/>
    <lineage>
        <taxon>Eukaryota</taxon>
        <taxon>Sar</taxon>
        <taxon>Rhizaria</taxon>
        <taxon>Retaria</taxon>
        <taxon>Foraminifera</taxon>
        <taxon>Monothalamids</taxon>
        <taxon>Reticulomyxidae</taxon>
        <taxon>Reticulomyxa</taxon>
    </lineage>
</organism>
<evidence type="ECO:0000313" key="5">
    <source>
        <dbReference type="Proteomes" id="UP000023152"/>
    </source>
</evidence>
<accession>X6M3G5</accession>
<dbReference type="Pfam" id="PF00400">
    <property type="entry name" value="WD40"/>
    <property type="match status" value="3"/>
</dbReference>
<evidence type="ECO:0000256" key="3">
    <source>
        <dbReference type="PROSITE-ProRule" id="PRU00221"/>
    </source>
</evidence>
<feature type="repeat" description="WD" evidence="3">
    <location>
        <begin position="54"/>
        <end position="94"/>
    </location>
</feature>
<gene>
    <name evidence="4" type="ORF">RFI_28877</name>
</gene>
<dbReference type="Gene3D" id="2.130.10.10">
    <property type="entry name" value="YVTN repeat-like/Quinoprotein amine dehydrogenase"/>
    <property type="match status" value="1"/>
</dbReference>
<dbReference type="InterPro" id="IPR001680">
    <property type="entry name" value="WD40_rpt"/>
</dbReference>
<dbReference type="SUPFAM" id="SSF50978">
    <property type="entry name" value="WD40 repeat-like"/>
    <property type="match status" value="1"/>
</dbReference>
<dbReference type="InterPro" id="IPR019775">
    <property type="entry name" value="WD40_repeat_CS"/>
</dbReference>
<sequence>MTLNTNNTYKKSERRVKVILQNWLRIINIKLGWIPDFDKIVAKYAKYFIPLYSLQGCGDAINSVKFSPDDRNIVVSIDNIIQIWNIESGQQIQTFKGHSKEVFFAEYSPDGHSIVSCSRDNTVRIWDVNSGKEKQALINDSSNVRDVRFIANGTKIQSCYNDSTLITWNLTSGDKVKESKGKGIILLHANISPAGQFLICETYSGKIRVWDKHLKKDVKILKGHSGKANDAKYLPDAQTIVSCGNDKQFVCGM</sequence>